<feature type="domain" description="Gfo/Idh/MocA-like oxidoreductase N-terminal" evidence="3">
    <location>
        <begin position="10"/>
        <end position="129"/>
    </location>
</feature>
<name>A0A4R7T8U8_9ACTN</name>
<dbReference type="Gene3D" id="3.40.50.720">
    <property type="entry name" value="NAD(P)-binding Rossmann-like Domain"/>
    <property type="match status" value="1"/>
</dbReference>
<sequence>MQTDHGLEVVRIALIGAGRIGTMHAGNIARRVPAAELRTVADPRLDAAQQVAGLYGATATADVDDVFKDPDIHAVAITSIAAAHAELIEKAAEAGKAVFCEKPAGLTMAEIDRAIAVTERAGVPFQVGFNRRFARDFAAAYRTIREGGIGTPQLMRSITRDPGRADGVVRAANVKPWTIFRETLIHDFDTLLWLNEGAEPIEVYTRADTLVAPQYKEDGLIDTAVVMVTFDNGAIATAEANFSALYGYDVRGEVFGSKGMVTAGRHGSTPMLHYSEDGIQQRTLRSDEEMFADAYVQEVCDFTDAIRTNGTPPVTGADARRALRLALAAMKSHEEHRPVKPEEIA</sequence>
<keyword evidence="6" id="KW-1185">Reference proteome</keyword>
<dbReference type="OrthoDB" id="256869at2"/>
<keyword evidence="2" id="KW-0560">Oxidoreductase</keyword>
<protein>
    <submittedName>
        <fullName evidence="5">Myo-inositol 2-dehydrogenase/D-chiro-inositol 1-dehydrogenase</fullName>
    </submittedName>
</protein>
<comment type="similarity">
    <text evidence="1">Belongs to the Gfo/Idh/MocA family.</text>
</comment>
<dbReference type="Proteomes" id="UP000295151">
    <property type="component" value="Unassembled WGS sequence"/>
</dbReference>
<gene>
    <name evidence="5" type="ORF">EV138_1875</name>
</gene>
<evidence type="ECO:0000256" key="1">
    <source>
        <dbReference type="ARBA" id="ARBA00010928"/>
    </source>
</evidence>
<dbReference type="AlphaFoldDB" id="A0A4R7T8U8"/>
<dbReference type="GO" id="GO:0016491">
    <property type="term" value="F:oxidoreductase activity"/>
    <property type="evidence" value="ECO:0007669"/>
    <property type="project" value="UniProtKB-KW"/>
</dbReference>
<dbReference type="RefSeq" id="WP_133977972.1">
    <property type="nucleotide sequence ID" value="NZ_SOCE01000001.1"/>
</dbReference>
<evidence type="ECO:0000313" key="5">
    <source>
        <dbReference type="EMBL" id="TDU88331.1"/>
    </source>
</evidence>
<evidence type="ECO:0000256" key="2">
    <source>
        <dbReference type="ARBA" id="ARBA00023002"/>
    </source>
</evidence>
<dbReference type="GO" id="GO:0000166">
    <property type="term" value="F:nucleotide binding"/>
    <property type="evidence" value="ECO:0007669"/>
    <property type="project" value="InterPro"/>
</dbReference>
<evidence type="ECO:0000259" key="3">
    <source>
        <dbReference type="Pfam" id="PF01408"/>
    </source>
</evidence>
<dbReference type="EMBL" id="SOCE01000001">
    <property type="protein sequence ID" value="TDU88331.1"/>
    <property type="molecule type" value="Genomic_DNA"/>
</dbReference>
<evidence type="ECO:0000259" key="4">
    <source>
        <dbReference type="Pfam" id="PF22725"/>
    </source>
</evidence>
<dbReference type="Pfam" id="PF01408">
    <property type="entry name" value="GFO_IDH_MocA"/>
    <property type="match status" value="1"/>
</dbReference>
<dbReference type="InterPro" id="IPR036291">
    <property type="entry name" value="NAD(P)-bd_dom_sf"/>
</dbReference>
<accession>A0A4R7T8U8</accession>
<dbReference type="PANTHER" id="PTHR42840">
    <property type="entry name" value="NAD(P)-BINDING ROSSMANN-FOLD SUPERFAMILY PROTEIN-RELATED"/>
    <property type="match status" value="1"/>
</dbReference>
<feature type="domain" description="GFO/IDH/MocA-like oxidoreductase" evidence="4">
    <location>
        <begin position="137"/>
        <end position="261"/>
    </location>
</feature>
<dbReference type="PANTHER" id="PTHR42840:SF3">
    <property type="entry name" value="BINDING ROSSMANN FOLD OXIDOREDUCTASE, PUTATIVE (AFU_ORTHOLOGUE AFUA_2G10240)-RELATED"/>
    <property type="match status" value="1"/>
</dbReference>
<dbReference type="Gene3D" id="3.30.360.10">
    <property type="entry name" value="Dihydrodipicolinate Reductase, domain 2"/>
    <property type="match status" value="1"/>
</dbReference>
<organism evidence="5 6">
    <name type="scientific">Kribbella voronezhensis</name>
    <dbReference type="NCBI Taxonomy" id="2512212"/>
    <lineage>
        <taxon>Bacteria</taxon>
        <taxon>Bacillati</taxon>
        <taxon>Actinomycetota</taxon>
        <taxon>Actinomycetes</taxon>
        <taxon>Propionibacteriales</taxon>
        <taxon>Kribbellaceae</taxon>
        <taxon>Kribbella</taxon>
    </lineage>
</organism>
<proteinExistence type="inferred from homology"/>
<dbReference type="Pfam" id="PF22725">
    <property type="entry name" value="GFO_IDH_MocA_C3"/>
    <property type="match status" value="1"/>
</dbReference>
<comment type="caution">
    <text evidence="5">The sequence shown here is derived from an EMBL/GenBank/DDBJ whole genome shotgun (WGS) entry which is preliminary data.</text>
</comment>
<dbReference type="SUPFAM" id="SSF55347">
    <property type="entry name" value="Glyceraldehyde-3-phosphate dehydrogenase-like, C-terminal domain"/>
    <property type="match status" value="1"/>
</dbReference>
<reference evidence="5 6" key="1">
    <citation type="submission" date="2019-03" db="EMBL/GenBank/DDBJ databases">
        <title>Genomic Encyclopedia of Type Strains, Phase III (KMG-III): the genomes of soil and plant-associated and newly described type strains.</title>
        <authorList>
            <person name="Whitman W."/>
        </authorList>
    </citation>
    <scope>NUCLEOTIDE SEQUENCE [LARGE SCALE GENOMIC DNA]</scope>
    <source>
        <strain evidence="5 6">VKM Ac-2575</strain>
    </source>
</reference>
<dbReference type="InterPro" id="IPR000683">
    <property type="entry name" value="Gfo/Idh/MocA-like_OxRdtase_N"/>
</dbReference>
<dbReference type="InterPro" id="IPR055170">
    <property type="entry name" value="GFO_IDH_MocA-like_dom"/>
</dbReference>
<evidence type="ECO:0000313" key="6">
    <source>
        <dbReference type="Proteomes" id="UP000295151"/>
    </source>
</evidence>
<dbReference type="SUPFAM" id="SSF51735">
    <property type="entry name" value="NAD(P)-binding Rossmann-fold domains"/>
    <property type="match status" value="1"/>
</dbReference>